<dbReference type="Proteomes" id="UP000194143">
    <property type="component" value="Plasmid poh4"/>
</dbReference>
<evidence type="ECO:0000313" key="2">
    <source>
        <dbReference type="EMBL" id="ARP61634.1"/>
    </source>
</evidence>
<evidence type="ECO:0000313" key="4">
    <source>
        <dbReference type="Proteomes" id="UP000194143"/>
    </source>
</evidence>
<reference evidence="2 4" key="1">
    <citation type="submission" date="2017-04" db="EMBL/GenBank/DDBJ databases">
        <title>Complete Genome Sequence of Bacillus thuringiensis type Strain ATCC 10792.</title>
        <authorList>
            <person name="Oh D.-H."/>
            <person name="Park B.-J."/>
            <person name="Shuai W."/>
            <person name="Chelliah R."/>
        </authorList>
    </citation>
    <scope>NUCLEOTIDE SEQUENCE [LARGE SCALE GENOMIC DNA]</scope>
    <source>
        <strain evidence="2 4">ATCC 10792</strain>
        <plasmid evidence="2 4">poh2</plasmid>
        <plasmid evidence="3 4">poh4</plasmid>
    </source>
</reference>
<keyword evidence="1" id="KW-0175">Coiled coil</keyword>
<feature type="coiled-coil region" evidence="1">
    <location>
        <begin position="11"/>
        <end position="42"/>
    </location>
</feature>
<proteinExistence type="predicted"/>
<name>A0A1W6WYL9_BACTU</name>
<dbReference type="Proteomes" id="UP000194143">
    <property type="component" value="Plasmid poh2"/>
</dbReference>
<dbReference type="RefSeq" id="WP_000681129.1">
    <property type="nucleotide sequence ID" value="NZ_CAKJXA010000006.1"/>
</dbReference>
<dbReference type="EMBL" id="CP021065">
    <property type="protein sequence ID" value="ARP61838.1"/>
    <property type="molecule type" value="Genomic_DNA"/>
</dbReference>
<protein>
    <submittedName>
        <fullName evidence="2">Transposase</fullName>
    </submittedName>
</protein>
<dbReference type="InterPro" id="IPR046229">
    <property type="entry name" value="TnpC-like"/>
</dbReference>
<evidence type="ECO:0000256" key="1">
    <source>
        <dbReference type="SAM" id="Coils"/>
    </source>
</evidence>
<dbReference type="AlphaFoldDB" id="A0A1W6WYL9"/>
<geneLocation type="plasmid" evidence="2 4">
    <name>poh2</name>
</geneLocation>
<feature type="coiled-coil region" evidence="1">
    <location>
        <begin position="94"/>
        <end position="121"/>
    </location>
</feature>
<organism evidence="2 4">
    <name type="scientific">Bacillus thuringiensis</name>
    <dbReference type="NCBI Taxonomy" id="1428"/>
    <lineage>
        <taxon>Bacteria</taxon>
        <taxon>Bacillati</taxon>
        <taxon>Bacillota</taxon>
        <taxon>Bacilli</taxon>
        <taxon>Bacillales</taxon>
        <taxon>Bacillaceae</taxon>
        <taxon>Bacillus</taxon>
        <taxon>Bacillus cereus group</taxon>
    </lineage>
</organism>
<geneLocation type="plasmid" evidence="3 4">
    <name>poh4</name>
</geneLocation>
<gene>
    <name evidence="2" type="ORF">CAB88_31995</name>
    <name evidence="3" type="ORF">CAB88_33160</name>
</gene>
<keyword evidence="2" id="KW-0614">Plasmid</keyword>
<dbReference type="GeneID" id="67469794"/>
<dbReference type="Pfam" id="PF19776">
    <property type="entry name" value="DUF6262"/>
    <property type="match status" value="1"/>
</dbReference>
<dbReference type="EMBL" id="CP021063">
    <property type="protein sequence ID" value="ARP61634.1"/>
    <property type="molecule type" value="Genomic_DNA"/>
</dbReference>
<accession>A0A1W6WYL9</accession>
<evidence type="ECO:0000313" key="3">
    <source>
        <dbReference type="EMBL" id="ARP61838.1"/>
    </source>
</evidence>
<dbReference type="SMR" id="A0A1W6WYL9"/>
<sequence length="126" mass="15255">MKHKRSTDAIVALAKKKREETLQKVEKAIRQLIKENRRINFNSVSDFAEVSKSYLYSHTTLRERIETLRKQQQRAVSPKFEKRKMSDENKDAMIQLLRDRIKEVEYENRRLKDENKRLQGKMYEQI</sequence>
<keyword evidence="4" id="KW-1185">Reference proteome</keyword>